<dbReference type="EMBL" id="CP030053">
    <property type="protein sequence ID" value="QAU45213.1"/>
    <property type="molecule type" value="Genomic_DNA"/>
</dbReference>
<reference evidence="2 4" key="1">
    <citation type="submission" date="2018-06" db="EMBL/GenBank/DDBJ databases">
        <title>Comparative genomics of rhizobia nodulating Arachis hypogaea in China.</title>
        <authorList>
            <person name="Li Y."/>
        </authorList>
    </citation>
    <scope>NUCLEOTIDE SEQUENCE [LARGE SCALE GENOMIC DNA]</scope>
    <source>
        <strain evidence="2 4">CCBAU 51670</strain>
    </source>
</reference>
<evidence type="ECO:0000256" key="1">
    <source>
        <dbReference type="SAM" id="MobiDB-lite"/>
    </source>
</evidence>
<evidence type="ECO:0000313" key="2">
    <source>
        <dbReference type="EMBL" id="QAU45213.1"/>
    </source>
</evidence>
<evidence type="ECO:0000313" key="4">
    <source>
        <dbReference type="Proteomes" id="UP000288972"/>
    </source>
</evidence>
<feature type="region of interest" description="Disordered" evidence="1">
    <location>
        <begin position="133"/>
        <end position="157"/>
    </location>
</feature>
<name>A0AAE5WYC2_9BRAD</name>
<dbReference type="KEGG" id="bgz:XH91_07525"/>
<evidence type="ECO:0000313" key="3">
    <source>
        <dbReference type="EMBL" id="RXH12352.1"/>
    </source>
</evidence>
<proteinExistence type="predicted"/>
<dbReference type="EMBL" id="RDQZ01000013">
    <property type="protein sequence ID" value="RXH12352.1"/>
    <property type="molecule type" value="Genomic_DNA"/>
</dbReference>
<accession>A0AAE5WYC2</accession>
<reference evidence="3 5" key="2">
    <citation type="submission" date="2018-10" db="EMBL/GenBank/DDBJ databases">
        <title>Bradyrhizobium sp. nov., effective nodules isolated from peanut in China.</title>
        <authorList>
            <person name="Li Y."/>
        </authorList>
    </citation>
    <scope>NUCLEOTIDE SEQUENCE [LARGE SCALE GENOMIC DNA]</scope>
    <source>
        <strain evidence="3 5">CCBAU 53426</strain>
    </source>
</reference>
<protein>
    <submittedName>
        <fullName evidence="2">Uncharacterized protein</fullName>
    </submittedName>
</protein>
<dbReference type="Proteomes" id="UP000288972">
    <property type="component" value="Chromosome"/>
</dbReference>
<dbReference type="Proteomes" id="UP000290401">
    <property type="component" value="Unassembled WGS sequence"/>
</dbReference>
<keyword evidence="5" id="KW-1185">Reference proteome</keyword>
<sequence length="157" mass="17465">MTMTNQDKSNEPVYRQLQLIHERYFRDVADAWADSQSQCRNIQTEFERGIERAYQSQQPEQFRVAQDEYQQKVQSLYSNPTLPQQYAEAYDKYKAALKQLIAESDINDLGFTDVRNLGQSLLSVSTTAMNLVGPVSPSAPAASDPFSPPGGAPGAAA</sequence>
<organism evidence="2 4">
    <name type="scientific">Bradyrhizobium guangzhouense</name>
    <dbReference type="NCBI Taxonomy" id="1325095"/>
    <lineage>
        <taxon>Bacteria</taxon>
        <taxon>Pseudomonadati</taxon>
        <taxon>Pseudomonadota</taxon>
        <taxon>Alphaproteobacteria</taxon>
        <taxon>Hyphomicrobiales</taxon>
        <taxon>Nitrobacteraceae</taxon>
        <taxon>Bradyrhizobium</taxon>
    </lineage>
</organism>
<dbReference type="AlphaFoldDB" id="A0AAE5WYC2"/>
<dbReference type="RefSeq" id="WP_128949990.1">
    <property type="nucleotide sequence ID" value="NZ_CP030053.1"/>
</dbReference>
<gene>
    <name evidence="3" type="ORF">EAS56_17755</name>
    <name evidence="2" type="ORF">XH91_07525</name>
</gene>
<feature type="compositionally biased region" description="Low complexity" evidence="1">
    <location>
        <begin position="133"/>
        <end position="145"/>
    </location>
</feature>
<evidence type="ECO:0000313" key="5">
    <source>
        <dbReference type="Proteomes" id="UP000290401"/>
    </source>
</evidence>